<sequence length="321" mass="37631">MPQPKSLPKDRYVRQRAAREIRRNLAALTTSTSHPQLQSLFFAVLPAEIRFTIYQHVLSQQHDPTRPIDTHSISPLYRPRHTHRTKIDSALLLTCRLIYVEAHQIPLRSSTHHFRYLGSTSWLYNGDIWLHHITKQRGAELYHLHDNLVALKASNFNKFLLSHLRWRRITWTICAYLLPPLLAELKERQRLAETMASLVLPSSCQEVNLEFETREDLLPDWPGLEDQIEACRALALRKEDGSVLEIDDRYGLKYTWMGSGQARWGTSEDAVWKEKMRYHTTRLCWRARVPRREYMSYDFLDCLGVEGDRDGVVEKVKTLCE</sequence>
<organism evidence="1 2">
    <name type="scientific">Alternaria alternata</name>
    <name type="common">Alternaria rot fungus</name>
    <name type="synonym">Torula alternata</name>
    <dbReference type="NCBI Taxonomy" id="5599"/>
    <lineage>
        <taxon>Eukaryota</taxon>
        <taxon>Fungi</taxon>
        <taxon>Dikarya</taxon>
        <taxon>Ascomycota</taxon>
        <taxon>Pezizomycotina</taxon>
        <taxon>Dothideomycetes</taxon>
        <taxon>Pleosporomycetidae</taxon>
        <taxon>Pleosporales</taxon>
        <taxon>Pleosporineae</taxon>
        <taxon>Pleosporaceae</taxon>
        <taxon>Alternaria</taxon>
        <taxon>Alternaria sect. Alternaria</taxon>
        <taxon>Alternaria alternata complex</taxon>
    </lineage>
</organism>
<gene>
    <name evidence="1" type="ORF">CC77DRAFT_1013713</name>
</gene>
<reference evidence="1 2" key="1">
    <citation type="submission" date="2016-05" db="EMBL/GenBank/DDBJ databases">
        <title>Comparative analysis of secretome profiles of manganese(II)-oxidizing ascomycete fungi.</title>
        <authorList>
            <consortium name="DOE Joint Genome Institute"/>
            <person name="Zeiner C.A."/>
            <person name="Purvine S.O."/>
            <person name="Zink E.M."/>
            <person name="Wu S."/>
            <person name="Pasa-Tolic L."/>
            <person name="Chaput D.L."/>
            <person name="Haridas S."/>
            <person name="Grigoriev I.V."/>
            <person name="Santelli C.M."/>
            <person name="Hansel C.M."/>
        </authorList>
    </citation>
    <scope>NUCLEOTIDE SEQUENCE [LARGE SCALE GENOMIC DNA]</scope>
    <source>
        <strain evidence="1 2">SRC1lrK2f</strain>
    </source>
</reference>
<dbReference type="EMBL" id="KV441497">
    <property type="protein sequence ID" value="OAG14906.1"/>
    <property type="molecule type" value="Genomic_DNA"/>
</dbReference>
<dbReference type="AlphaFoldDB" id="A0A177D5V9"/>
<evidence type="ECO:0000313" key="1">
    <source>
        <dbReference type="EMBL" id="OAG14906.1"/>
    </source>
</evidence>
<dbReference type="VEuPathDB" id="FungiDB:CC77DRAFT_1013713"/>
<dbReference type="GeneID" id="29109453"/>
<dbReference type="RefSeq" id="XP_018380327.1">
    <property type="nucleotide sequence ID" value="XM_018523859.1"/>
</dbReference>
<keyword evidence="2" id="KW-1185">Reference proteome</keyword>
<dbReference type="STRING" id="5599.A0A177D5V9"/>
<proteinExistence type="predicted"/>
<dbReference type="OMA" id="GQARWGT"/>
<dbReference type="PANTHER" id="PTHR38790">
    <property type="entry name" value="2EXR DOMAIN-CONTAINING PROTEIN-RELATED"/>
    <property type="match status" value="1"/>
</dbReference>
<dbReference type="KEGG" id="aalt:CC77DRAFT_1013713"/>
<dbReference type="Proteomes" id="UP000077248">
    <property type="component" value="Unassembled WGS sequence"/>
</dbReference>
<accession>A0A177D5V9</accession>
<evidence type="ECO:0000313" key="2">
    <source>
        <dbReference type="Proteomes" id="UP000077248"/>
    </source>
</evidence>
<evidence type="ECO:0008006" key="3">
    <source>
        <dbReference type="Google" id="ProtNLM"/>
    </source>
</evidence>
<name>A0A177D5V9_ALTAL</name>
<protein>
    <recommendedName>
        <fullName evidence="3">F-box domain-containing protein</fullName>
    </recommendedName>
</protein>